<name>A0A3B0S8L1_9ZZZZ</name>
<dbReference type="Pfam" id="PF01474">
    <property type="entry name" value="DAHP_synth_2"/>
    <property type="match status" value="1"/>
</dbReference>
<evidence type="ECO:0000313" key="4">
    <source>
        <dbReference type="EMBL" id="VAW01358.1"/>
    </source>
</evidence>
<dbReference type="NCBIfam" id="TIGR01358">
    <property type="entry name" value="DAHP_synth_II"/>
    <property type="match status" value="1"/>
</dbReference>
<sequence>MTDWQKSDWRAKPRVQMPEYLDGAALNRVESKLSHYPPLVFAGEARTLKAQLGAASRGEAFLLQGGDCAESFEQFSADAIRDTFKVMLQMAMVLTYGAKVPVVKVGRMAGQFAKPRSAPTETVDGVELPSYRGDIINELPFTEAARIPDPAKMLQAYTQAAATLNLIRAFSTGGYADVHQVHSWTLGFTEGENAARYRDMANHISDALDFMKAAGVDSDRAHTLQTVDFYTSHESLLLEYEEALTRLDSTSGKWLAGSGHMIWIGDRTRQPDGAHVAFCKGVLNPIGLKCGPTMTADDLKSLMATLNPENEPGRLTLINRFGAGNVGEHLPRLIKTVREEGANVVWVCDAMHGNTIKSASGYKTRPFEAVLREVREFFAVHKSEGTIPGGVHFEMTGQDVTECTGGVRAVSDEDLSARYHTACDPRLNASQSLELAFLVAEELSALRGDRQAERAG</sequence>
<dbReference type="Gene3D" id="3.20.20.70">
    <property type="entry name" value="Aldolase class I"/>
    <property type="match status" value="2"/>
</dbReference>
<evidence type="ECO:0000256" key="2">
    <source>
        <dbReference type="ARBA" id="ARBA00012694"/>
    </source>
</evidence>
<dbReference type="GO" id="GO:0003849">
    <property type="term" value="F:3-deoxy-7-phosphoheptulonate synthase activity"/>
    <property type="evidence" value="ECO:0007669"/>
    <property type="project" value="UniProtKB-EC"/>
</dbReference>
<dbReference type="PANTHER" id="PTHR21337">
    <property type="entry name" value="PHOSPHO-2-DEHYDRO-3-DEOXYHEPTONATE ALDOLASE 1, 2"/>
    <property type="match status" value="1"/>
</dbReference>
<dbReference type="AlphaFoldDB" id="A0A3B0S8L1"/>
<organism evidence="4">
    <name type="scientific">hydrothermal vent metagenome</name>
    <dbReference type="NCBI Taxonomy" id="652676"/>
    <lineage>
        <taxon>unclassified sequences</taxon>
        <taxon>metagenomes</taxon>
        <taxon>ecological metagenomes</taxon>
    </lineage>
</organism>
<dbReference type="InterPro" id="IPR002480">
    <property type="entry name" value="DAHP_synth_2"/>
</dbReference>
<dbReference type="GO" id="GO:0009073">
    <property type="term" value="P:aromatic amino acid family biosynthetic process"/>
    <property type="evidence" value="ECO:0007669"/>
    <property type="project" value="InterPro"/>
</dbReference>
<evidence type="ECO:0000256" key="3">
    <source>
        <dbReference type="ARBA" id="ARBA00022679"/>
    </source>
</evidence>
<dbReference type="EC" id="2.5.1.54" evidence="2"/>
<dbReference type="SUPFAM" id="SSF51569">
    <property type="entry name" value="Aldolase"/>
    <property type="match status" value="1"/>
</dbReference>
<gene>
    <name evidence="4" type="ORF">MNBD_ALPHA07-348</name>
</gene>
<protein>
    <recommendedName>
        <fullName evidence="2">3-deoxy-7-phosphoheptulonate synthase</fullName>
        <ecNumber evidence="2">2.5.1.54</ecNumber>
    </recommendedName>
</protein>
<comment type="similarity">
    <text evidence="1">Belongs to the class-II DAHP synthase family.</text>
</comment>
<dbReference type="PANTHER" id="PTHR21337:SF0">
    <property type="entry name" value="PHOSPHO-2-DEHYDRO-3-DEOXYHEPTONATE ALDOLASE"/>
    <property type="match status" value="1"/>
</dbReference>
<evidence type="ECO:0000256" key="1">
    <source>
        <dbReference type="ARBA" id="ARBA00008911"/>
    </source>
</evidence>
<dbReference type="InterPro" id="IPR013785">
    <property type="entry name" value="Aldolase_TIM"/>
</dbReference>
<proteinExistence type="inferred from homology"/>
<dbReference type="EMBL" id="UOEG01000225">
    <property type="protein sequence ID" value="VAW01358.1"/>
    <property type="molecule type" value="Genomic_DNA"/>
</dbReference>
<keyword evidence="3 4" id="KW-0808">Transferase</keyword>
<accession>A0A3B0S8L1</accession>
<reference evidence="4" key="1">
    <citation type="submission" date="2018-06" db="EMBL/GenBank/DDBJ databases">
        <authorList>
            <person name="Zhirakovskaya E."/>
        </authorList>
    </citation>
    <scope>NUCLEOTIDE SEQUENCE</scope>
</reference>